<feature type="domain" description="CCHC-type" evidence="3">
    <location>
        <begin position="59"/>
        <end position="74"/>
    </location>
</feature>
<keyword evidence="5" id="KW-1185">Reference proteome</keyword>
<dbReference type="Pfam" id="PF00098">
    <property type="entry name" value="zf-CCHC"/>
    <property type="match status" value="1"/>
</dbReference>
<sequence>MFTKHLCTRAGLAPSTGNVVSRAFLPRLIASSQLALVRHNSDWGRAPMRHEDRGVRQARCHNCGAVGHMSSSCPTRGTPKCYACKTCR</sequence>
<reference evidence="5" key="1">
    <citation type="journal article" date="2014" name="Proc. Natl. Acad. Sci. U.S.A.">
        <title>Extensive sampling of basidiomycete genomes demonstrates inadequacy of the white-rot/brown-rot paradigm for wood decay fungi.</title>
        <authorList>
            <person name="Riley R."/>
            <person name="Salamov A.A."/>
            <person name="Brown D.W."/>
            <person name="Nagy L.G."/>
            <person name="Floudas D."/>
            <person name="Held B.W."/>
            <person name="Levasseur A."/>
            <person name="Lombard V."/>
            <person name="Morin E."/>
            <person name="Otillar R."/>
            <person name="Lindquist E.A."/>
            <person name="Sun H."/>
            <person name="LaButti K.M."/>
            <person name="Schmutz J."/>
            <person name="Jabbour D."/>
            <person name="Luo H."/>
            <person name="Baker S.E."/>
            <person name="Pisabarro A.G."/>
            <person name="Walton J.D."/>
            <person name="Blanchette R.A."/>
            <person name="Henrissat B."/>
            <person name="Martin F."/>
            <person name="Cullen D."/>
            <person name="Hibbett D.S."/>
            <person name="Grigoriev I.V."/>
        </authorList>
    </citation>
    <scope>NUCLEOTIDE SEQUENCE [LARGE SCALE GENOMIC DNA]</scope>
    <source>
        <strain evidence="5">FD-172 SS1</strain>
    </source>
</reference>
<dbReference type="GO" id="GO:0006397">
    <property type="term" value="P:mRNA processing"/>
    <property type="evidence" value="ECO:0007669"/>
    <property type="project" value="UniProtKB-KW"/>
</dbReference>
<proteinExistence type="predicted"/>
<name>A0A067MXD3_BOTB1</name>
<dbReference type="InterPro" id="IPR001878">
    <property type="entry name" value="Znf_CCHC"/>
</dbReference>
<keyword evidence="2" id="KW-0479">Metal-binding</keyword>
<keyword evidence="1" id="KW-0507">mRNA processing</keyword>
<evidence type="ECO:0000313" key="5">
    <source>
        <dbReference type="Proteomes" id="UP000027195"/>
    </source>
</evidence>
<dbReference type="OrthoDB" id="3863715at2759"/>
<dbReference type="InParanoid" id="A0A067MXD3"/>
<dbReference type="HOGENOM" id="CLU_2468742_0_0_1"/>
<keyword evidence="2" id="KW-0862">Zinc</keyword>
<evidence type="ECO:0000256" key="1">
    <source>
        <dbReference type="ARBA" id="ARBA00022664"/>
    </source>
</evidence>
<gene>
    <name evidence="4" type="ORF">BOTBODRAFT_257366</name>
</gene>
<dbReference type="GO" id="GO:0008270">
    <property type="term" value="F:zinc ion binding"/>
    <property type="evidence" value="ECO:0007669"/>
    <property type="project" value="UniProtKB-KW"/>
</dbReference>
<accession>A0A067MXD3</accession>
<dbReference type="InterPro" id="IPR036875">
    <property type="entry name" value="Znf_CCHC_sf"/>
</dbReference>
<dbReference type="SMART" id="SM00343">
    <property type="entry name" value="ZnF_C2HC"/>
    <property type="match status" value="1"/>
</dbReference>
<dbReference type="Gene3D" id="4.10.60.10">
    <property type="entry name" value="Zinc finger, CCHC-type"/>
    <property type="match status" value="1"/>
</dbReference>
<evidence type="ECO:0000259" key="3">
    <source>
        <dbReference type="PROSITE" id="PS50158"/>
    </source>
</evidence>
<protein>
    <recommendedName>
        <fullName evidence="3">CCHC-type domain-containing protein</fullName>
    </recommendedName>
</protein>
<dbReference type="PROSITE" id="PS50158">
    <property type="entry name" value="ZF_CCHC"/>
    <property type="match status" value="1"/>
</dbReference>
<evidence type="ECO:0000313" key="4">
    <source>
        <dbReference type="EMBL" id="KDQ16216.1"/>
    </source>
</evidence>
<dbReference type="AlphaFoldDB" id="A0A067MXD3"/>
<dbReference type="SUPFAM" id="SSF57756">
    <property type="entry name" value="Retrovirus zinc finger-like domains"/>
    <property type="match status" value="1"/>
</dbReference>
<dbReference type="EMBL" id="KL198028">
    <property type="protein sequence ID" value="KDQ16216.1"/>
    <property type="molecule type" value="Genomic_DNA"/>
</dbReference>
<dbReference type="Proteomes" id="UP000027195">
    <property type="component" value="Unassembled WGS sequence"/>
</dbReference>
<evidence type="ECO:0000256" key="2">
    <source>
        <dbReference type="PROSITE-ProRule" id="PRU00047"/>
    </source>
</evidence>
<dbReference type="GO" id="GO:0003676">
    <property type="term" value="F:nucleic acid binding"/>
    <property type="evidence" value="ECO:0007669"/>
    <property type="project" value="InterPro"/>
</dbReference>
<organism evidence="4 5">
    <name type="scientific">Botryobasidium botryosum (strain FD-172 SS1)</name>
    <dbReference type="NCBI Taxonomy" id="930990"/>
    <lineage>
        <taxon>Eukaryota</taxon>
        <taxon>Fungi</taxon>
        <taxon>Dikarya</taxon>
        <taxon>Basidiomycota</taxon>
        <taxon>Agaricomycotina</taxon>
        <taxon>Agaricomycetes</taxon>
        <taxon>Cantharellales</taxon>
        <taxon>Botryobasidiaceae</taxon>
        <taxon>Botryobasidium</taxon>
    </lineage>
</organism>
<keyword evidence="2" id="KW-0863">Zinc-finger</keyword>